<evidence type="ECO:0000259" key="1">
    <source>
        <dbReference type="Pfam" id="PF14332"/>
    </source>
</evidence>
<dbReference type="PANTHER" id="PTHR36304:SF4">
    <property type="entry name" value="DUF4388 DOMAIN-CONTAINING PROTEIN"/>
    <property type="match status" value="1"/>
</dbReference>
<organism evidence="2 3">
    <name type="scientific">Deinococcus aerophilus</name>
    <dbReference type="NCBI Taxonomy" id="522488"/>
    <lineage>
        <taxon>Bacteria</taxon>
        <taxon>Thermotogati</taxon>
        <taxon>Deinococcota</taxon>
        <taxon>Deinococci</taxon>
        <taxon>Deinococcales</taxon>
        <taxon>Deinococcaceae</taxon>
        <taxon>Deinococcus</taxon>
    </lineage>
</organism>
<dbReference type="EMBL" id="BMOM01000017">
    <property type="protein sequence ID" value="GGM12930.1"/>
    <property type="molecule type" value="Genomic_DNA"/>
</dbReference>
<accession>A0ABQ2GUV7</accession>
<feature type="domain" description="PatA-like N-terminal" evidence="1">
    <location>
        <begin position="3"/>
        <end position="100"/>
    </location>
</feature>
<name>A0ABQ2GUV7_9DEIO</name>
<keyword evidence="3" id="KW-1185">Reference proteome</keyword>
<dbReference type="InterPro" id="IPR025497">
    <property type="entry name" value="PatA-like_N"/>
</dbReference>
<sequence length="173" mass="19434">MVRGDLSVFPFLSVMQLLLSSGRAGVLNVDHARGGQLWLDRGEIVHARSRSLQGEAALQVLASLDGGTFTFEPDVAVPERTLSLRRDPALHRLIADSDGWAPLLRSFPDWSRRLRFTAKWTEAQPVTRPQYHALNLVAQELDIRSMLERSPELPRAVLETLRPFLLAGLIEEF</sequence>
<protein>
    <submittedName>
        <fullName evidence="2">Protein containing PATAN domain</fullName>
    </submittedName>
</protein>
<dbReference type="Proteomes" id="UP000661918">
    <property type="component" value="Unassembled WGS sequence"/>
</dbReference>
<dbReference type="RefSeq" id="WP_188904370.1">
    <property type="nucleotide sequence ID" value="NZ_BMOM01000017.1"/>
</dbReference>
<comment type="caution">
    <text evidence="2">The sequence shown here is derived from an EMBL/GenBank/DDBJ whole genome shotgun (WGS) entry which is preliminary data.</text>
</comment>
<reference evidence="3" key="1">
    <citation type="journal article" date="2019" name="Int. J. Syst. Evol. Microbiol.">
        <title>The Global Catalogue of Microorganisms (GCM) 10K type strain sequencing project: providing services to taxonomists for standard genome sequencing and annotation.</title>
        <authorList>
            <consortium name="The Broad Institute Genomics Platform"/>
            <consortium name="The Broad Institute Genome Sequencing Center for Infectious Disease"/>
            <person name="Wu L."/>
            <person name="Ma J."/>
        </authorList>
    </citation>
    <scope>NUCLEOTIDE SEQUENCE [LARGE SCALE GENOMIC DNA]</scope>
    <source>
        <strain evidence="3">JCM 15443</strain>
    </source>
</reference>
<dbReference type="PANTHER" id="PTHR36304">
    <property type="entry name" value="DOMAIN GTPASE-ACTIVATING PROTEIN, PUTATIVE-RELATED-RELATED"/>
    <property type="match status" value="1"/>
</dbReference>
<proteinExistence type="predicted"/>
<evidence type="ECO:0000313" key="2">
    <source>
        <dbReference type="EMBL" id="GGM12930.1"/>
    </source>
</evidence>
<evidence type="ECO:0000313" key="3">
    <source>
        <dbReference type="Proteomes" id="UP000661918"/>
    </source>
</evidence>
<gene>
    <name evidence="2" type="ORF">GCM10010841_21900</name>
</gene>
<dbReference type="Pfam" id="PF14332">
    <property type="entry name" value="DUF4388"/>
    <property type="match status" value="1"/>
</dbReference>